<dbReference type="EMBL" id="CP028923">
    <property type="protein sequence ID" value="QCK16826.1"/>
    <property type="molecule type" value="Genomic_DNA"/>
</dbReference>
<proteinExistence type="predicted"/>
<keyword evidence="5" id="KW-1185">Reference proteome</keyword>
<dbReference type="RefSeq" id="WP_137092418.1">
    <property type="nucleotide sequence ID" value="NZ_CP028923.1"/>
</dbReference>
<dbReference type="PROSITE" id="PS00920">
    <property type="entry name" value="NITRIL_CHT_1"/>
    <property type="match status" value="1"/>
</dbReference>
<keyword evidence="1 4" id="KW-0378">Hydrolase</keyword>
<dbReference type="GO" id="GO:0000257">
    <property type="term" value="F:nitrilase activity"/>
    <property type="evidence" value="ECO:0007669"/>
    <property type="project" value="UniProtKB-ARBA"/>
</dbReference>
<name>A0A4D7JXE6_9BACT</name>
<evidence type="ECO:0000256" key="2">
    <source>
        <dbReference type="PROSITE-ProRule" id="PRU10139"/>
    </source>
</evidence>
<dbReference type="Gene3D" id="3.60.110.10">
    <property type="entry name" value="Carbon-nitrogen hydrolase"/>
    <property type="match status" value="1"/>
</dbReference>
<dbReference type="OrthoDB" id="9811121at2"/>
<dbReference type="SUPFAM" id="SSF56317">
    <property type="entry name" value="Carbon-nitrogen hydrolase"/>
    <property type="match status" value="1"/>
</dbReference>
<dbReference type="PANTHER" id="PTHR43674">
    <property type="entry name" value="NITRILASE C965.09-RELATED"/>
    <property type="match status" value="1"/>
</dbReference>
<reference evidence="4 5" key="1">
    <citation type="submission" date="2018-04" db="EMBL/GenBank/DDBJ databases">
        <title>Complete genome uncultured novel isolate.</title>
        <authorList>
            <person name="Merlino G."/>
        </authorList>
    </citation>
    <scope>NUCLEOTIDE SEQUENCE [LARGE SCALE GENOMIC DNA]</scope>
    <source>
        <strain evidence="5">R1DC9</strain>
    </source>
</reference>
<dbReference type="PANTHER" id="PTHR43674:SF16">
    <property type="entry name" value="CARBON-NITROGEN FAMILY, PUTATIVE (AFU_ORTHOLOGUE AFUA_5G02350)-RELATED"/>
    <property type="match status" value="1"/>
</dbReference>
<dbReference type="KEGG" id="fpf:DCC35_19850"/>
<dbReference type="InterPro" id="IPR036526">
    <property type="entry name" value="C-N_Hydrolase_sf"/>
</dbReference>
<dbReference type="PROSITE" id="PS50263">
    <property type="entry name" value="CN_HYDROLASE"/>
    <property type="match status" value="1"/>
</dbReference>
<dbReference type="InterPro" id="IPR003010">
    <property type="entry name" value="C-N_Hydrolase"/>
</dbReference>
<sequence length="304" mass="34818">MNIKIATSQFPVSADISQNKEHIISQIREASEKGCDIIHFPENALSGYPGTDFENFKTYNWILLKNSTQEIIETTKELGIWVILGSSHPLNSTEKPHNSLYIINDSGEIVDRYDKMFVAGTNKFDEELAHFTPGDHFTTFEVNEIKCGVLICHDYRYPELYRKLKLMGVEIVFHSFYAGNFSKEKLKEIQTPIDKNLWPLNHGTTYPEITMPATMISYAANNYVYISASNTSAPESCWSSFMVRPDGVITGRLNKHEKNILITEIDTSNEYYDSTKYWRERSINGQFHSGDLISDPKSKDRKSL</sequence>
<accession>A0A4D7JXE6</accession>
<organism evidence="4 5">
    <name type="scientific">Mangrovivirga cuniculi</name>
    <dbReference type="NCBI Taxonomy" id="2715131"/>
    <lineage>
        <taxon>Bacteria</taxon>
        <taxon>Pseudomonadati</taxon>
        <taxon>Bacteroidota</taxon>
        <taxon>Cytophagia</taxon>
        <taxon>Cytophagales</taxon>
        <taxon>Mangrovivirgaceae</taxon>
        <taxon>Mangrovivirga</taxon>
    </lineage>
</organism>
<dbReference type="Pfam" id="PF00795">
    <property type="entry name" value="CN_hydrolase"/>
    <property type="match status" value="1"/>
</dbReference>
<dbReference type="GO" id="GO:0016811">
    <property type="term" value="F:hydrolase activity, acting on carbon-nitrogen (but not peptide) bonds, in linear amides"/>
    <property type="evidence" value="ECO:0007669"/>
    <property type="project" value="TreeGrafter"/>
</dbReference>
<dbReference type="Proteomes" id="UP000298616">
    <property type="component" value="Chromosome"/>
</dbReference>
<evidence type="ECO:0000313" key="5">
    <source>
        <dbReference type="Proteomes" id="UP000298616"/>
    </source>
</evidence>
<evidence type="ECO:0000313" key="4">
    <source>
        <dbReference type="EMBL" id="QCK16826.1"/>
    </source>
</evidence>
<dbReference type="InterPro" id="IPR000132">
    <property type="entry name" value="Nitrilase/CN_hydratase_CS"/>
</dbReference>
<evidence type="ECO:0000259" key="3">
    <source>
        <dbReference type="PROSITE" id="PS50263"/>
    </source>
</evidence>
<evidence type="ECO:0000256" key="1">
    <source>
        <dbReference type="ARBA" id="ARBA00022801"/>
    </source>
</evidence>
<gene>
    <name evidence="4" type="ORF">DCC35_19850</name>
</gene>
<dbReference type="CDD" id="cd07197">
    <property type="entry name" value="nitrilase"/>
    <property type="match status" value="1"/>
</dbReference>
<protein>
    <submittedName>
        <fullName evidence="4">Carbon-nitrogen hydrolase family protein</fullName>
    </submittedName>
</protein>
<dbReference type="AlphaFoldDB" id="A0A4D7JXE6"/>
<feature type="active site" description="Proton acceptor" evidence="2">
    <location>
        <position position="42"/>
    </location>
</feature>
<feature type="domain" description="CN hydrolase" evidence="3">
    <location>
        <begin position="3"/>
        <end position="267"/>
    </location>
</feature>
<dbReference type="InterPro" id="IPR050345">
    <property type="entry name" value="Aliph_Amidase/BUP"/>
</dbReference>